<gene>
    <name evidence="2" type="ORF">GSLYS_00005925001</name>
</gene>
<evidence type="ECO:0000313" key="2">
    <source>
        <dbReference type="EMBL" id="CAL1531830.1"/>
    </source>
</evidence>
<sequence>MTSNTNFNLFTLFALLVFKTSCIVVITADSEEDCSKEADKCACEYHQAILPAVNGIGGLQVCEVFNLMISCIELEPSSLSQEARYDRAGHLQKELEDLGFKCSMCKLQACHQTYLKDVAEPLKQGERLQTCRVYGRLQWCVDQLDCDLGGGAKQEILETVYSELNRKGLRCVQEDESSKYDAMGERK</sequence>
<feature type="signal peptide" evidence="1">
    <location>
        <begin position="1"/>
        <end position="22"/>
    </location>
</feature>
<proteinExistence type="predicted"/>
<feature type="chain" id="PRO_5043965578" evidence="1">
    <location>
        <begin position="23"/>
        <end position="187"/>
    </location>
</feature>
<accession>A0AAV2HDA3</accession>
<comment type="caution">
    <text evidence="2">The sequence shown here is derived from an EMBL/GenBank/DDBJ whole genome shotgun (WGS) entry which is preliminary data.</text>
</comment>
<name>A0AAV2HDA3_LYMST</name>
<evidence type="ECO:0000256" key="1">
    <source>
        <dbReference type="SAM" id="SignalP"/>
    </source>
</evidence>
<keyword evidence="1" id="KW-0732">Signal</keyword>
<evidence type="ECO:0000313" key="3">
    <source>
        <dbReference type="Proteomes" id="UP001497497"/>
    </source>
</evidence>
<keyword evidence="3" id="KW-1185">Reference proteome</keyword>
<dbReference type="EMBL" id="CAXITT010000098">
    <property type="protein sequence ID" value="CAL1531830.1"/>
    <property type="molecule type" value="Genomic_DNA"/>
</dbReference>
<reference evidence="2 3" key="1">
    <citation type="submission" date="2024-04" db="EMBL/GenBank/DDBJ databases">
        <authorList>
            <consortium name="Genoscope - CEA"/>
            <person name="William W."/>
        </authorList>
    </citation>
    <scope>NUCLEOTIDE SEQUENCE [LARGE SCALE GENOMIC DNA]</scope>
</reference>
<organism evidence="2 3">
    <name type="scientific">Lymnaea stagnalis</name>
    <name type="common">Great pond snail</name>
    <name type="synonym">Helix stagnalis</name>
    <dbReference type="NCBI Taxonomy" id="6523"/>
    <lineage>
        <taxon>Eukaryota</taxon>
        <taxon>Metazoa</taxon>
        <taxon>Spiralia</taxon>
        <taxon>Lophotrochozoa</taxon>
        <taxon>Mollusca</taxon>
        <taxon>Gastropoda</taxon>
        <taxon>Heterobranchia</taxon>
        <taxon>Euthyneura</taxon>
        <taxon>Panpulmonata</taxon>
        <taxon>Hygrophila</taxon>
        <taxon>Lymnaeoidea</taxon>
        <taxon>Lymnaeidae</taxon>
        <taxon>Lymnaea</taxon>
    </lineage>
</organism>
<protein>
    <submittedName>
        <fullName evidence="2">Uncharacterized protein</fullName>
    </submittedName>
</protein>
<dbReference type="AlphaFoldDB" id="A0AAV2HDA3"/>
<dbReference type="Proteomes" id="UP001497497">
    <property type="component" value="Unassembled WGS sequence"/>
</dbReference>